<evidence type="ECO:0000313" key="2">
    <source>
        <dbReference type="Proteomes" id="UP001251948"/>
    </source>
</evidence>
<comment type="caution">
    <text evidence="1">The sequence shown here is derived from an EMBL/GenBank/DDBJ whole genome shotgun (WGS) entry which is preliminary data.</text>
</comment>
<dbReference type="Proteomes" id="UP001251948">
    <property type="component" value="Unassembled WGS sequence"/>
</dbReference>
<protein>
    <submittedName>
        <fullName evidence="1">Uncharacterized protein</fullName>
    </submittedName>
</protein>
<name>A0AAJ2MU89_STEMA</name>
<organism evidence="1 2">
    <name type="scientific">Stenotrophomonas maltophilia</name>
    <name type="common">Pseudomonas maltophilia</name>
    <name type="synonym">Xanthomonas maltophilia</name>
    <dbReference type="NCBI Taxonomy" id="40324"/>
    <lineage>
        <taxon>Bacteria</taxon>
        <taxon>Pseudomonadati</taxon>
        <taxon>Pseudomonadota</taxon>
        <taxon>Gammaproteobacteria</taxon>
        <taxon>Lysobacterales</taxon>
        <taxon>Lysobacteraceae</taxon>
        <taxon>Stenotrophomonas</taxon>
        <taxon>Stenotrophomonas maltophilia group</taxon>
    </lineage>
</organism>
<sequence>MMSELRIFVDFNNRDPDGFLRLNLTGTLEDLRRENLALEEGMLMTGSDGDLTAKIIVVAPGLEGIWRGRMVDGPWEGTE</sequence>
<evidence type="ECO:0000313" key="1">
    <source>
        <dbReference type="EMBL" id="MDT3469888.1"/>
    </source>
</evidence>
<dbReference type="RefSeq" id="WP_312563831.1">
    <property type="nucleotide sequence ID" value="NZ_JAVSKO010000008.1"/>
</dbReference>
<dbReference type="EMBL" id="JAVSKO010000008">
    <property type="protein sequence ID" value="MDT3469888.1"/>
    <property type="molecule type" value="Genomic_DNA"/>
</dbReference>
<reference evidence="1" key="1">
    <citation type="submission" date="2023-07" db="EMBL/GenBank/DDBJ databases">
        <title>Comparative genomics of clinical Stenotrophomonas maltophilia isolates reveals regions of diversity which correlate with colonization and persistence in vivo.</title>
        <authorList>
            <person name="Mcdaniel M.S."/>
            <person name="Swords W.E."/>
            <person name="Sumpter N.A."/>
            <person name="Lindgren N.R."/>
            <person name="Billiot C.E."/>
        </authorList>
    </citation>
    <scope>NUCLEOTIDE SEQUENCE</scope>
    <source>
        <strain evidence="1">Ism4</strain>
    </source>
</reference>
<dbReference type="AlphaFoldDB" id="A0AAJ2MU89"/>
<accession>A0AAJ2MU89</accession>
<proteinExistence type="predicted"/>
<gene>
    <name evidence="1" type="ORF">ROV92_18040</name>
</gene>